<evidence type="ECO:0000259" key="5">
    <source>
        <dbReference type="Pfam" id="PF03807"/>
    </source>
</evidence>
<dbReference type="NCBIfam" id="TIGR00112">
    <property type="entry name" value="proC"/>
    <property type="match status" value="1"/>
</dbReference>
<dbReference type="GO" id="GO:0055129">
    <property type="term" value="P:L-proline biosynthetic process"/>
    <property type="evidence" value="ECO:0007669"/>
    <property type="project" value="TreeGrafter"/>
</dbReference>
<comment type="pathway">
    <text evidence="4">Amino-acid biosynthesis; L-proline biosynthesis; L-proline from L-glutamate 5-semialdehyde: step 1/1.</text>
</comment>
<dbReference type="PROSITE" id="PS00521">
    <property type="entry name" value="P5CR"/>
    <property type="match status" value="1"/>
</dbReference>
<dbReference type="EMBL" id="JARTCD010000009">
    <property type="protein sequence ID" value="KAJ8661327.1"/>
    <property type="molecule type" value="Genomic_DNA"/>
</dbReference>
<proteinExistence type="inferred from homology"/>
<dbReference type="InterPro" id="IPR028939">
    <property type="entry name" value="P5C_Rdtase_cat_N"/>
</dbReference>
<dbReference type="Gene3D" id="3.40.50.720">
    <property type="entry name" value="NAD(P)-binding Rossmann-like Domain"/>
    <property type="match status" value="1"/>
</dbReference>
<dbReference type="FunFam" id="1.10.3730.10:FF:000001">
    <property type="entry name" value="Pyrroline-5-carboxylate reductase"/>
    <property type="match status" value="1"/>
</dbReference>
<dbReference type="Proteomes" id="UP001234581">
    <property type="component" value="Unassembled WGS sequence"/>
</dbReference>
<feature type="domain" description="Pyrroline-5-carboxylate reductase catalytic N-terminal" evidence="5">
    <location>
        <begin position="61"/>
        <end position="156"/>
    </location>
</feature>
<dbReference type="GO" id="GO:0004735">
    <property type="term" value="F:pyrroline-5-carboxylate reductase activity"/>
    <property type="evidence" value="ECO:0007669"/>
    <property type="project" value="UniProtKB-EC"/>
</dbReference>
<name>A0AAD7Y2M0_9FUNG</name>
<dbReference type="Gene3D" id="1.10.3730.10">
    <property type="entry name" value="ProC C-terminal domain-like"/>
    <property type="match status" value="1"/>
</dbReference>
<dbReference type="PANTHER" id="PTHR11645:SF0">
    <property type="entry name" value="PYRROLINE-5-CARBOXYLATE REDUCTASE 3"/>
    <property type="match status" value="1"/>
</dbReference>
<protein>
    <recommendedName>
        <fullName evidence="4">Pyrroline-5-carboxylate reductase</fullName>
        <ecNumber evidence="4">1.5.1.2</ecNumber>
    </recommendedName>
</protein>
<comment type="catalytic activity">
    <reaction evidence="4">
        <text>L-proline + NADP(+) = (S)-1-pyrroline-5-carboxylate + NADPH + 2 H(+)</text>
        <dbReference type="Rhea" id="RHEA:14109"/>
        <dbReference type="ChEBI" id="CHEBI:15378"/>
        <dbReference type="ChEBI" id="CHEBI:17388"/>
        <dbReference type="ChEBI" id="CHEBI:57783"/>
        <dbReference type="ChEBI" id="CHEBI:58349"/>
        <dbReference type="ChEBI" id="CHEBI:60039"/>
        <dbReference type="EC" id="1.5.1.2"/>
    </reaction>
</comment>
<dbReference type="SUPFAM" id="SSF48179">
    <property type="entry name" value="6-phosphogluconate dehydrogenase C-terminal domain-like"/>
    <property type="match status" value="1"/>
</dbReference>
<evidence type="ECO:0000259" key="6">
    <source>
        <dbReference type="Pfam" id="PF14748"/>
    </source>
</evidence>
<comment type="similarity">
    <text evidence="1 4">Belongs to the pyrroline-5-carboxylate reductase family.</text>
</comment>
<dbReference type="PANTHER" id="PTHR11645">
    <property type="entry name" value="PYRROLINE-5-CARBOXYLATE REDUCTASE"/>
    <property type="match status" value="1"/>
</dbReference>
<dbReference type="Pfam" id="PF03807">
    <property type="entry name" value="F420_oxidored"/>
    <property type="match status" value="1"/>
</dbReference>
<evidence type="ECO:0000256" key="1">
    <source>
        <dbReference type="ARBA" id="ARBA00005525"/>
    </source>
</evidence>
<evidence type="ECO:0000256" key="3">
    <source>
        <dbReference type="ARBA" id="ARBA00023002"/>
    </source>
</evidence>
<dbReference type="InterPro" id="IPR036291">
    <property type="entry name" value="NAD(P)-bd_dom_sf"/>
</dbReference>
<dbReference type="RefSeq" id="XP_058346240.1">
    <property type="nucleotide sequence ID" value="XM_058483151.1"/>
</dbReference>
<feature type="domain" description="Pyrroline-5-carboxylate reductase dimerisation" evidence="6">
    <location>
        <begin position="229"/>
        <end position="332"/>
    </location>
</feature>
<dbReference type="HAMAP" id="MF_01925">
    <property type="entry name" value="P5C_reductase"/>
    <property type="match status" value="1"/>
</dbReference>
<dbReference type="EC" id="1.5.1.2" evidence="4"/>
<organism evidence="7 8">
    <name type="scientific">Lichtheimia ornata</name>
    <dbReference type="NCBI Taxonomy" id="688661"/>
    <lineage>
        <taxon>Eukaryota</taxon>
        <taxon>Fungi</taxon>
        <taxon>Fungi incertae sedis</taxon>
        <taxon>Mucoromycota</taxon>
        <taxon>Mucoromycotina</taxon>
        <taxon>Mucoromycetes</taxon>
        <taxon>Mucorales</taxon>
        <taxon>Lichtheimiaceae</taxon>
        <taxon>Lichtheimia</taxon>
    </lineage>
</organism>
<dbReference type="AlphaFoldDB" id="A0AAD7Y2M0"/>
<keyword evidence="2 4" id="KW-0521">NADP</keyword>
<gene>
    <name evidence="7" type="ORF">O0I10_003077</name>
</gene>
<keyword evidence="3 4" id="KW-0560">Oxidoreductase</keyword>
<sequence>MLFKRPIIPATTITRSWLYCLHQQQRNLPKIPTTTTRLVSITSYSTYSHQQQHGKQQYPIISFIGGGNMAEAIMGGLQASGHPGSHLRFTEPLTERRRQLESKYPTLVGFDENEQAVEGANVVVLAVKPQVLRNVMTTLAPSLTKDSSTLIISIAPGITTSDMVQWLRDATQEKTATAAIVRCMPNTPALIGEGAVGLYASEAVTDEQRQTAVSIMHAFAKEVSWVTNESMMETVTGISGSGPAYFFLIMEAMQNAAVKAGLIPEVAKALTLQTCLGAARMAQESDDDLATLRRKVTSPKGTTEAAINSLESNHIRKIMEEAVLTAQQRGHEIAEELRQHQE</sequence>
<dbReference type="Pfam" id="PF14748">
    <property type="entry name" value="P5CR_dimer"/>
    <property type="match status" value="1"/>
</dbReference>
<dbReference type="SUPFAM" id="SSF51735">
    <property type="entry name" value="NAD(P)-binding Rossmann-fold domains"/>
    <property type="match status" value="1"/>
</dbReference>
<keyword evidence="8" id="KW-1185">Reference proteome</keyword>
<keyword evidence="4" id="KW-0641">Proline biosynthesis</keyword>
<dbReference type="InterPro" id="IPR000304">
    <property type="entry name" value="Pyrroline-COOH_reductase"/>
</dbReference>
<reference evidence="7 8" key="1">
    <citation type="submission" date="2023-03" db="EMBL/GenBank/DDBJ databases">
        <title>Genome sequence of Lichtheimia ornata CBS 291.66.</title>
        <authorList>
            <person name="Mohabir J.T."/>
            <person name="Shea T.P."/>
            <person name="Kurbessoian T."/>
            <person name="Berby B."/>
            <person name="Fontaine J."/>
            <person name="Livny J."/>
            <person name="Gnirke A."/>
            <person name="Stajich J.E."/>
            <person name="Cuomo C.A."/>
        </authorList>
    </citation>
    <scope>NUCLEOTIDE SEQUENCE [LARGE SCALE GENOMIC DNA]</scope>
    <source>
        <strain evidence="7">CBS 291.66</strain>
    </source>
</reference>
<evidence type="ECO:0000256" key="2">
    <source>
        <dbReference type="ARBA" id="ARBA00022857"/>
    </source>
</evidence>
<dbReference type="InterPro" id="IPR053790">
    <property type="entry name" value="P5CR-like_CS"/>
</dbReference>
<dbReference type="GeneID" id="83210490"/>
<comment type="caution">
    <text evidence="7">The sequence shown here is derived from an EMBL/GenBank/DDBJ whole genome shotgun (WGS) entry which is preliminary data.</text>
</comment>
<evidence type="ECO:0000313" key="8">
    <source>
        <dbReference type="Proteomes" id="UP001234581"/>
    </source>
</evidence>
<keyword evidence="4" id="KW-0028">Amino-acid biosynthesis</keyword>
<evidence type="ECO:0000256" key="4">
    <source>
        <dbReference type="RuleBase" id="RU003903"/>
    </source>
</evidence>
<dbReference type="InterPro" id="IPR029036">
    <property type="entry name" value="P5CR_dimer"/>
</dbReference>
<accession>A0AAD7Y2M0</accession>
<dbReference type="InterPro" id="IPR008927">
    <property type="entry name" value="6-PGluconate_DH-like_C_sf"/>
</dbReference>
<evidence type="ECO:0000313" key="7">
    <source>
        <dbReference type="EMBL" id="KAJ8661327.1"/>
    </source>
</evidence>